<gene>
    <name evidence="7" type="ORF">CHILSU_LOCUS610</name>
</gene>
<dbReference type="InterPro" id="IPR000301">
    <property type="entry name" value="Tetraspanin_animals"/>
</dbReference>
<dbReference type="PANTHER" id="PTHR19282:SF456">
    <property type="entry name" value="CD63 MOLECULE"/>
    <property type="match status" value="1"/>
</dbReference>
<dbReference type="PIRSF" id="PIRSF002419">
    <property type="entry name" value="Tetraspanin"/>
    <property type="match status" value="1"/>
</dbReference>
<dbReference type="InterPro" id="IPR008952">
    <property type="entry name" value="Tetraspanin_EC2_sf"/>
</dbReference>
<proteinExistence type="inferred from homology"/>
<feature type="transmembrane region" description="Helical" evidence="6">
    <location>
        <begin position="78"/>
        <end position="101"/>
    </location>
</feature>
<evidence type="ECO:0000313" key="8">
    <source>
        <dbReference type="Proteomes" id="UP001153292"/>
    </source>
</evidence>
<dbReference type="Gene3D" id="1.10.1450.10">
    <property type="entry name" value="Tetraspanin"/>
    <property type="match status" value="1"/>
</dbReference>
<accession>A0ABN8ASQ3</accession>
<sequence length="242" mass="26565">MGCLSVLIKIFLFIVNFVAVILGLLIVAAGALLIHFSHLIQSDVTIIVAISAIVFGTVLFFIAFCGCCGSIGDIKCFLILYGIFIFLLAAVNIFLIVILLLNRDTLETTVTNTLDDIFKDSGTRETFYFIEYLFGCCGTTGGQSYELIGQTIPPTCCQNNDFPSINDIADIENIINNQNGTAEFCAVEETYSGCTPYLIDILTTISNVFTYILIAVVVTQVLVVVSAFYLVSRIKKYRGKVY</sequence>
<dbReference type="PANTHER" id="PTHR19282">
    <property type="entry name" value="TETRASPANIN"/>
    <property type="match status" value="1"/>
</dbReference>
<reference evidence="7" key="1">
    <citation type="submission" date="2021-12" db="EMBL/GenBank/DDBJ databases">
        <authorList>
            <person name="King R."/>
        </authorList>
    </citation>
    <scope>NUCLEOTIDE SEQUENCE</scope>
</reference>
<dbReference type="SUPFAM" id="SSF48652">
    <property type="entry name" value="Tetraspanin"/>
    <property type="match status" value="1"/>
</dbReference>
<evidence type="ECO:0000256" key="4">
    <source>
        <dbReference type="ARBA" id="ARBA00022989"/>
    </source>
</evidence>
<feature type="transmembrane region" description="Helical" evidence="6">
    <location>
        <begin position="12"/>
        <end position="34"/>
    </location>
</feature>
<keyword evidence="3 6" id="KW-0812">Transmembrane</keyword>
<dbReference type="InterPro" id="IPR018499">
    <property type="entry name" value="Tetraspanin/Peripherin"/>
</dbReference>
<comment type="similarity">
    <text evidence="2 6">Belongs to the tetraspanin (TM4SF) family.</text>
</comment>
<organism evidence="7 8">
    <name type="scientific">Chilo suppressalis</name>
    <name type="common">Asiatic rice borer moth</name>
    <dbReference type="NCBI Taxonomy" id="168631"/>
    <lineage>
        <taxon>Eukaryota</taxon>
        <taxon>Metazoa</taxon>
        <taxon>Ecdysozoa</taxon>
        <taxon>Arthropoda</taxon>
        <taxon>Hexapoda</taxon>
        <taxon>Insecta</taxon>
        <taxon>Pterygota</taxon>
        <taxon>Neoptera</taxon>
        <taxon>Endopterygota</taxon>
        <taxon>Lepidoptera</taxon>
        <taxon>Glossata</taxon>
        <taxon>Ditrysia</taxon>
        <taxon>Pyraloidea</taxon>
        <taxon>Crambidae</taxon>
        <taxon>Crambinae</taxon>
        <taxon>Chilo</taxon>
    </lineage>
</organism>
<dbReference type="PRINTS" id="PR00259">
    <property type="entry name" value="TMFOUR"/>
</dbReference>
<name>A0ABN8ASQ3_CHISP</name>
<dbReference type="CDD" id="cd03127">
    <property type="entry name" value="tetraspanin_LEL"/>
    <property type="match status" value="1"/>
</dbReference>
<keyword evidence="5 6" id="KW-0472">Membrane</keyword>
<protein>
    <recommendedName>
        <fullName evidence="6">Tetraspanin</fullName>
    </recommendedName>
</protein>
<keyword evidence="4 6" id="KW-1133">Transmembrane helix</keyword>
<dbReference type="Proteomes" id="UP001153292">
    <property type="component" value="Chromosome 1"/>
</dbReference>
<feature type="transmembrane region" description="Helical" evidence="6">
    <location>
        <begin position="46"/>
        <end position="66"/>
    </location>
</feature>
<comment type="subcellular location">
    <subcellularLocation>
        <location evidence="1 6">Membrane</location>
        <topology evidence="1 6">Multi-pass membrane protein</topology>
    </subcellularLocation>
</comment>
<dbReference type="Pfam" id="PF00335">
    <property type="entry name" value="Tetraspanin"/>
    <property type="match status" value="1"/>
</dbReference>
<keyword evidence="8" id="KW-1185">Reference proteome</keyword>
<evidence type="ECO:0000313" key="7">
    <source>
        <dbReference type="EMBL" id="CAH0397538.1"/>
    </source>
</evidence>
<evidence type="ECO:0000256" key="6">
    <source>
        <dbReference type="RuleBase" id="RU361218"/>
    </source>
</evidence>
<dbReference type="EMBL" id="OU963894">
    <property type="protein sequence ID" value="CAH0397538.1"/>
    <property type="molecule type" value="Genomic_DNA"/>
</dbReference>
<evidence type="ECO:0000256" key="3">
    <source>
        <dbReference type="ARBA" id="ARBA00022692"/>
    </source>
</evidence>
<evidence type="ECO:0000256" key="1">
    <source>
        <dbReference type="ARBA" id="ARBA00004141"/>
    </source>
</evidence>
<evidence type="ECO:0000256" key="2">
    <source>
        <dbReference type="ARBA" id="ARBA00006840"/>
    </source>
</evidence>
<feature type="transmembrane region" description="Helical" evidence="6">
    <location>
        <begin position="208"/>
        <end position="231"/>
    </location>
</feature>
<evidence type="ECO:0000256" key="5">
    <source>
        <dbReference type="ARBA" id="ARBA00023136"/>
    </source>
</evidence>